<evidence type="ECO:0000256" key="10">
    <source>
        <dbReference type="ARBA" id="ARBA00023002"/>
    </source>
</evidence>
<keyword evidence="12 15" id="KW-0503">Monooxygenase</keyword>
<dbReference type="GO" id="GO:0016705">
    <property type="term" value="F:oxidoreductase activity, acting on paired donors, with incorporation or reduction of molecular oxygen"/>
    <property type="evidence" value="ECO:0007669"/>
    <property type="project" value="InterPro"/>
</dbReference>
<keyword evidence="7 14" id="KW-0479">Metal-binding</keyword>
<dbReference type="PANTHER" id="PTHR24291:SF189">
    <property type="entry name" value="CYTOCHROME P450 4C3-RELATED"/>
    <property type="match status" value="1"/>
</dbReference>
<comment type="cofactor">
    <cofactor evidence="1 14">
        <name>heme</name>
        <dbReference type="ChEBI" id="CHEBI:30413"/>
    </cofactor>
</comment>
<evidence type="ECO:0000256" key="2">
    <source>
        <dbReference type="ARBA" id="ARBA00003690"/>
    </source>
</evidence>
<keyword evidence="13" id="KW-0472">Membrane</keyword>
<dbReference type="InterPro" id="IPR036396">
    <property type="entry name" value="Cyt_P450_sf"/>
</dbReference>
<evidence type="ECO:0000256" key="6">
    <source>
        <dbReference type="ARBA" id="ARBA00022617"/>
    </source>
</evidence>
<dbReference type="PANTHER" id="PTHR24291">
    <property type="entry name" value="CYTOCHROME P450 FAMILY 4"/>
    <property type="match status" value="1"/>
</dbReference>
<feature type="binding site" description="axial binding residue" evidence="14">
    <location>
        <position position="442"/>
    </location>
    <ligand>
        <name>heme</name>
        <dbReference type="ChEBI" id="CHEBI:30413"/>
    </ligand>
    <ligandPart>
        <name>Fe</name>
        <dbReference type="ChEBI" id="CHEBI:18248"/>
    </ligandPart>
</feature>
<evidence type="ECO:0000256" key="3">
    <source>
        <dbReference type="ARBA" id="ARBA00004174"/>
    </source>
</evidence>
<evidence type="ECO:0000256" key="16">
    <source>
        <dbReference type="SAM" id="SignalP"/>
    </source>
</evidence>
<evidence type="ECO:0000256" key="8">
    <source>
        <dbReference type="ARBA" id="ARBA00022824"/>
    </source>
</evidence>
<dbReference type="AlphaFoldDB" id="A0AAD7YHD9"/>
<evidence type="ECO:0000256" key="14">
    <source>
        <dbReference type="PIRSR" id="PIRSR602401-1"/>
    </source>
</evidence>
<dbReference type="GO" id="GO:0005506">
    <property type="term" value="F:iron ion binding"/>
    <property type="evidence" value="ECO:0007669"/>
    <property type="project" value="InterPro"/>
</dbReference>
<comment type="function">
    <text evidence="2">May be involved in the metabolism of insect hormones and in the breakdown of synthetic insecticides.</text>
</comment>
<sequence length="494" mass="56264">MSLLMLLVGLLCLVIAAWLWMKPNPRSPPILPGALPFIGHSHKIVGDRKHLWDFIRGFQLFALNNGGICEFWFGPHSFYAIADPEDGLTVSNTCLSKPYVYDFAKEYINNGLITAEASIWKTHRKLLNPAFNQQVLNTYVNEINVQARTLVSRLAAKVGKEPFDVRNYLVTYTLSTVTRTSLRLTTEDQVVIDTDYAEAIDDLLALYCDRIQKVWLHLSCTFKWSALKRRENQLMDKLKNIIRPIILKRKSELKADNGSNIYDDSTATPGKFKPVLDKMLQLAEEQDAFTDDDIREHLDTLVAASYDTTTSAMMFIMLVIGKYQNVQERIFNELKEVHEHEDADFTKEDLQKLVYLEAVIKESMRLYPAVPFIGRKIDKDVDLKSCTLRAGSSCAIAVYALLRHPLWGADAEQFRPERWLDPASLPGHQSLYAAFGVGKRNCIGKLFSMMVMKLALAHIFRRYRVTGDISNVVCEFDIVLKPLKGHHISLTSRT</sequence>
<evidence type="ECO:0000256" key="9">
    <source>
        <dbReference type="ARBA" id="ARBA00022848"/>
    </source>
</evidence>
<dbReference type="InterPro" id="IPR001128">
    <property type="entry name" value="Cyt_P450"/>
</dbReference>
<keyword evidence="6 14" id="KW-0349">Heme</keyword>
<evidence type="ECO:0000256" key="1">
    <source>
        <dbReference type="ARBA" id="ARBA00001971"/>
    </source>
</evidence>
<organism evidence="17 18">
    <name type="scientific">Mythimna separata</name>
    <name type="common">Oriental armyworm</name>
    <name type="synonym">Pseudaletia separata</name>
    <dbReference type="NCBI Taxonomy" id="271217"/>
    <lineage>
        <taxon>Eukaryota</taxon>
        <taxon>Metazoa</taxon>
        <taxon>Ecdysozoa</taxon>
        <taxon>Arthropoda</taxon>
        <taxon>Hexapoda</taxon>
        <taxon>Insecta</taxon>
        <taxon>Pterygota</taxon>
        <taxon>Neoptera</taxon>
        <taxon>Endopterygota</taxon>
        <taxon>Lepidoptera</taxon>
        <taxon>Glossata</taxon>
        <taxon>Ditrysia</taxon>
        <taxon>Noctuoidea</taxon>
        <taxon>Noctuidae</taxon>
        <taxon>Noctuinae</taxon>
        <taxon>Hadenini</taxon>
        <taxon>Mythimna</taxon>
    </lineage>
</organism>
<comment type="similarity">
    <text evidence="5 15">Belongs to the cytochrome P450 family.</text>
</comment>
<reference evidence="17" key="1">
    <citation type="submission" date="2023-03" db="EMBL/GenBank/DDBJ databases">
        <title>Chromosome-level genomes of two armyworms, Mythimna separata and Mythimna loreyi, provide insights into the biosynthesis and reception of sex pheromones.</title>
        <authorList>
            <person name="Zhao H."/>
        </authorList>
    </citation>
    <scope>NUCLEOTIDE SEQUENCE</scope>
    <source>
        <strain evidence="17">BeijingLab</strain>
        <tissue evidence="17">Pupa</tissue>
    </source>
</reference>
<evidence type="ECO:0008006" key="19">
    <source>
        <dbReference type="Google" id="ProtNLM"/>
    </source>
</evidence>
<comment type="caution">
    <text evidence="17">The sequence shown here is derived from an EMBL/GenBank/DDBJ whole genome shotgun (WGS) entry which is preliminary data.</text>
</comment>
<dbReference type="EMBL" id="JARGEI010000018">
    <property type="protein sequence ID" value="KAJ8715554.1"/>
    <property type="molecule type" value="Genomic_DNA"/>
</dbReference>
<dbReference type="Gene3D" id="1.10.630.10">
    <property type="entry name" value="Cytochrome P450"/>
    <property type="match status" value="1"/>
</dbReference>
<dbReference type="InterPro" id="IPR050196">
    <property type="entry name" value="Cytochrome_P450_Monoox"/>
</dbReference>
<comment type="subcellular location">
    <subcellularLocation>
        <location evidence="4">Endoplasmic reticulum membrane</location>
        <topology evidence="4">Peripheral membrane protein</topology>
    </subcellularLocation>
    <subcellularLocation>
        <location evidence="3">Microsome membrane</location>
        <topology evidence="3">Peripheral membrane protein</topology>
    </subcellularLocation>
</comment>
<evidence type="ECO:0000256" key="11">
    <source>
        <dbReference type="ARBA" id="ARBA00023004"/>
    </source>
</evidence>
<evidence type="ECO:0000313" key="17">
    <source>
        <dbReference type="EMBL" id="KAJ8715554.1"/>
    </source>
</evidence>
<accession>A0AAD7YHD9</accession>
<keyword evidence="9" id="KW-0492">Microsome</keyword>
<proteinExistence type="inferred from homology"/>
<dbReference type="GO" id="GO:0020037">
    <property type="term" value="F:heme binding"/>
    <property type="evidence" value="ECO:0007669"/>
    <property type="project" value="InterPro"/>
</dbReference>
<name>A0AAD7YHD9_MYTSE</name>
<dbReference type="GO" id="GO:0004497">
    <property type="term" value="F:monooxygenase activity"/>
    <property type="evidence" value="ECO:0007669"/>
    <property type="project" value="UniProtKB-KW"/>
</dbReference>
<dbReference type="Pfam" id="PF00067">
    <property type="entry name" value="p450"/>
    <property type="match status" value="1"/>
</dbReference>
<dbReference type="Proteomes" id="UP001231518">
    <property type="component" value="Chromosome 24"/>
</dbReference>
<feature type="signal peptide" evidence="16">
    <location>
        <begin position="1"/>
        <end position="16"/>
    </location>
</feature>
<evidence type="ECO:0000256" key="5">
    <source>
        <dbReference type="ARBA" id="ARBA00010617"/>
    </source>
</evidence>
<keyword evidence="10 15" id="KW-0560">Oxidoreductase</keyword>
<protein>
    <recommendedName>
        <fullName evidence="19">Cytochrome P450</fullName>
    </recommendedName>
</protein>
<keyword evidence="11 14" id="KW-0408">Iron</keyword>
<dbReference type="GO" id="GO:0005789">
    <property type="term" value="C:endoplasmic reticulum membrane"/>
    <property type="evidence" value="ECO:0007669"/>
    <property type="project" value="UniProtKB-SubCell"/>
</dbReference>
<gene>
    <name evidence="17" type="ORF">PYW07_010036</name>
</gene>
<evidence type="ECO:0000256" key="4">
    <source>
        <dbReference type="ARBA" id="ARBA00004406"/>
    </source>
</evidence>
<dbReference type="InterPro" id="IPR017972">
    <property type="entry name" value="Cyt_P450_CS"/>
</dbReference>
<evidence type="ECO:0000313" key="18">
    <source>
        <dbReference type="Proteomes" id="UP001231518"/>
    </source>
</evidence>
<dbReference type="PROSITE" id="PS00086">
    <property type="entry name" value="CYTOCHROME_P450"/>
    <property type="match status" value="1"/>
</dbReference>
<dbReference type="PRINTS" id="PR00385">
    <property type="entry name" value="P450"/>
</dbReference>
<keyword evidence="16" id="KW-0732">Signal</keyword>
<keyword evidence="8" id="KW-0256">Endoplasmic reticulum</keyword>
<evidence type="ECO:0000256" key="12">
    <source>
        <dbReference type="ARBA" id="ARBA00023033"/>
    </source>
</evidence>
<feature type="chain" id="PRO_5042286325" description="Cytochrome P450" evidence="16">
    <location>
        <begin position="17"/>
        <end position="494"/>
    </location>
</feature>
<evidence type="ECO:0000256" key="7">
    <source>
        <dbReference type="ARBA" id="ARBA00022723"/>
    </source>
</evidence>
<dbReference type="InterPro" id="IPR002401">
    <property type="entry name" value="Cyt_P450_E_grp-I"/>
</dbReference>
<evidence type="ECO:0000256" key="15">
    <source>
        <dbReference type="RuleBase" id="RU000461"/>
    </source>
</evidence>
<evidence type="ECO:0000256" key="13">
    <source>
        <dbReference type="ARBA" id="ARBA00023136"/>
    </source>
</evidence>
<keyword evidence="18" id="KW-1185">Reference proteome</keyword>
<dbReference type="SUPFAM" id="SSF48264">
    <property type="entry name" value="Cytochrome P450"/>
    <property type="match status" value="1"/>
</dbReference>
<dbReference type="PRINTS" id="PR00463">
    <property type="entry name" value="EP450I"/>
</dbReference>